<dbReference type="Proteomes" id="UP000011509">
    <property type="component" value="Unassembled WGS sequence"/>
</dbReference>
<comment type="caution">
    <text evidence="2">The sequence shown here is derived from an EMBL/GenBank/DDBJ whole genome shotgun (WGS) entry which is preliminary data.</text>
</comment>
<feature type="domain" description="Sulfatase N-terminal" evidence="1">
    <location>
        <begin position="23"/>
        <end position="256"/>
    </location>
</feature>
<accession>M0ED11</accession>
<dbReference type="OrthoDB" id="3164at2157"/>
<gene>
    <name evidence="2" type="ORF">C464_12965</name>
</gene>
<proteinExistence type="predicted"/>
<dbReference type="PANTHER" id="PTHR43108">
    <property type="entry name" value="N-ACETYLGLUCOSAMINE-6-SULFATASE FAMILY MEMBER"/>
    <property type="match status" value="1"/>
</dbReference>
<dbReference type="EMBL" id="AOJL01000055">
    <property type="protein sequence ID" value="ELZ44923.1"/>
    <property type="molecule type" value="Genomic_DNA"/>
</dbReference>
<reference evidence="2 3" key="1">
    <citation type="journal article" date="2014" name="PLoS Genet.">
        <title>Phylogenetically driven sequencing of extremely halophilic archaea reveals strategies for static and dynamic osmo-response.</title>
        <authorList>
            <person name="Becker E.A."/>
            <person name="Seitzer P.M."/>
            <person name="Tritt A."/>
            <person name="Larsen D."/>
            <person name="Krusor M."/>
            <person name="Yao A.I."/>
            <person name="Wu D."/>
            <person name="Madern D."/>
            <person name="Eisen J.A."/>
            <person name="Darling A.E."/>
            <person name="Facciotti M.T."/>
        </authorList>
    </citation>
    <scope>NUCLEOTIDE SEQUENCE [LARGE SCALE GENOMIC DNA]</scope>
    <source>
        <strain evidence="2 3">DSM 10284</strain>
    </source>
</reference>
<keyword evidence="3" id="KW-1185">Reference proteome</keyword>
<sequence length="395" mass="44202">MIDANNVAIFMSDSVRWDSLPESVADQGVALKTVASSLYTPTAHASMLTGLYLNNHSVRGFSDSLPSTQSTILDSFPNSGLSNVGGTFDDPVQGDFFNETIYNTLLKDYDRTSLSEIEEPFAWFMRDPGGHAPYGGWDLSLNVSESVPSFYDRCAGDENKMRDLYSKGLQDSVDRFEKYVLEPLEDRGILNDTLIIFLSDHGEQLGEYGHAGQSFPATPELVYVPSVFIHPDIEPPQDEGIFRHVDLAPTIAGLLNREKPTPVEGKNVFESSMPKQGYSLYDRPFPSFRNTFSYQIRSTWDSGGGYVLNTSSLWSKLKLTAGYLAKVPAGRELRRNLNPKGVKLLLESERTWGDPNIAKDEAIRDLRELDFNYGQKTNIEMDEDVQENLEDLGYL</sequence>
<dbReference type="AlphaFoldDB" id="M0ED11"/>
<evidence type="ECO:0000313" key="2">
    <source>
        <dbReference type="EMBL" id="ELZ44923.1"/>
    </source>
</evidence>
<dbReference type="STRING" id="1227466.C464_12965"/>
<dbReference type="Pfam" id="PF00884">
    <property type="entry name" value="Sulfatase"/>
    <property type="match status" value="1"/>
</dbReference>
<protein>
    <submittedName>
        <fullName evidence="2">N-acetylgalactosamine-4-sulfatase</fullName>
    </submittedName>
</protein>
<dbReference type="RefSeq" id="WP_006114127.1">
    <property type="nucleotide sequence ID" value="NZ_AOJL01000055.1"/>
</dbReference>
<dbReference type="SUPFAM" id="SSF53649">
    <property type="entry name" value="Alkaline phosphatase-like"/>
    <property type="match status" value="1"/>
</dbReference>
<organism evidence="2 3">
    <name type="scientific">Halorubrum coriense DSM 10284</name>
    <dbReference type="NCBI Taxonomy" id="1227466"/>
    <lineage>
        <taxon>Archaea</taxon>
        <taxon>Methanobacteriati</taxon>
        <taxon>Methanobacteriota</taxon>
        <taxon>Stenosarchaea group</taxon>
        <taxon>Halobacteria</taxon>
        <taxon>Halobacteriales</taxon>
        <taxon>Haloferacaceae</taxon>
        <taxon>Halorubrum</taxon>
    </lineage>
</organism>
<dbReference type="PATRIC" id="fig|1227466.3.peg.2582"/>
<dbReference type="InterPro" id="IPR000917">
    <property type="entry name" value="Sulfatase_N"/>
</dbReference>
<dbReference type="Gene3D" id="3.40.720.10">
    <property type="entry name" value="Alkaline Phosphatase, subunit A"/>
    <property type="match status" value="1"/>
</dbReference>
<dbReference type="InterPro" id="IPR017850">
    <property type="entry name" value="Alkaline_phosphatase_core_sf"/>
</dbReference>
<evidence type="ECO:0000313" key="3">
    <source>
        <dbReference type="Proteomes" id="UP000011509"/>
    </source>
</evidence>
<dbReference type="PANTHER" id="PTHR43108:SF8">
    <property type="entry name" value="SD21168P"/>
    <property type="match status" value="1"/>
</dbReference>
<name>M0ED11_9EURY</name>
<evidence type="ECO:0000259" key="1">
    <source>
        <dbReference type="Pfam" id="PF00884"/>
    </source>
</evidence>